<feature type="signal peptide" evidence="2">
    <location>
        <begin position="1"/>
        <end position="19"/>
    </location>
</feature>
<dbReference type="RefSeq" id="XP_062740963.1">
    <property type="nucleotide sequence ID" value="XM_062892426.1"/>
</dbReference>
<name>A0ABR0G8F7_9PEZI</name>
<proteinExistence type="predicted"/>
<keyword evidence="2" id="KW-0732">Signal</keyword>
<dbReference type="Proteomes" id="UP001323405">
    <property type="component" value="Unassembled WGS sequence"/>
</dbReference>
<dbReference type="PROSITE" id="PS51257">
    <property type="entry name" value="PROKAR_LIPOPROTEIN"/>
    <property type="match status" value="1"/>
</dbReference>
<reference evidence="3 4" key="1">
    <citation type="journal article" date="2023" name="bioRxiv">
        <title>High-quality genome assemblies of four members of thePodospora anserinaspecies complex.</title>
        <authorList>
            <person name="Ament-Velasquez S.L."/>
            <person name="Vogan A.A."/>
            <person name="Wallerman O."/>
            <person name="Hartmann F."/>
            <person name="Gautier V."/>
            <person name="Silar P."/>
            <person name="Giraud T."/>
            <person name="Johannesson H."/>
        </authorList>
    </citation>
    <scope>NUCLEOTIDE SEQUENCE [LARGE SCALE GENOMIC DNA]</scope>
    <source>
        <strain evidence="3 4">CBS 415.72m</strain>
    </source>
</reference>
<evidence type="ECO:0000256" key="1">
    <source>
        <dbReference type="SAM" id="MobiDB-lite"/>
    </source>
</evidence>
<keyword evidence="4" id="KW-1185">Reference proteome</keyword>
<evidence type="ECO:0000313" key="4">
    <source>
        <dbReference type="Proteomes" id="UP001323405"/>
    </source>
</evidence>
<evidence type="ECO:0000313" key="3">
    <source>
        <dbReference type="EMBL" id="KAK4651988.1"/>
    </source>
</evidence>
<dbReference type="EMBL" id="JAFFHA010000008">
    <property type="protein sequence ID" value="KAK4651988.1"/>
    <property type="molecule type" value="Genomic_DNA"/>
</dbReference>
<accession>A0ABR0G8F7</accession>
<protein>
    <recommendedName>
        <fullName evidence="5">Secreted protein</fullName>
    </recommendedName>
</protein>
<evidence type="ECO:0008006" key="5">
    <source>
        <dbReference type="Google" id="ProtNLM"/>
    </source>
</evidence>
<organism evidence="3 4">
    <name type="scientific">Podospora pseudocomata</name>
    <dbReference type="NCBI Taxonomy" id="2093779"/>
    <lineage>
        <taxon>Eukaryota</taxon>
        <taxon>Fungi</taxon>
        <taxon>Dikarya</taxon>
        <taxon>Ascomycota</taxon>
        <taxon>Pezizomycotina</taxon>
        <taxon>Sordariomycetes</taxon>
        <taxon>Sordariomycetidae</taxon>
        <taxon>Sordariales</taxon>
        <taxon>Podosporaceae</taxon>
        <taxon>Podospora</taxon>
    </lineage>
</organism>
<evidence type="ECO:0000256" key="2">
    <source>
        <dbReference type="SAM" id="SignalP"/>
    </source>
</evidence>
<sequence>MKVAFKLALAALVAAGCLAQENNAGKPTGPAEGIPDDLKDPKGPTHGITPDMKAAIVHFEGDTCDDKKKQDIMDEMQHAVDMALRAQEFLTEGNYYDHFFAKGLREKEGFEDDIRETYRRIADCKSTLVPSPLFSMCSMI</sequence>
<comment type="caution">
    <text evidence="3">The sequence shown here is derived from an EMBL/GenBank/DDBJ whole genome shotgun (WGS) entry which is preliminary data.</text>
</comment>
<feature type="chain" id="PRO_5045634669" description="Secreted protein" evidence="2">
    <location>
        <begin position="20"/>
        <end position="140"/>
    </location>
</feature>
<dbReference type="GeneID" id="87912333"/>
<feature type="region of interest" description="Disordered" evidence="1">
    <location>
        <begin position="21"/>
        <end position="47"/>
    </location>
</feature>
<gene>
    <name evidence="3" type="ORF">QC762_607380</name>
</gene>